<reference evidence="3 4" key="1">
    <citation type="submission" date="2012-12" db="EMBL/GenBank/DDBJ databases">
        <title>Novel taxa of Listeriaceae from agricultural environments in the United States.</title>
        <authorList>
            <person name="den Bakker H.C."/>
            <person name="Allred A."/>
            <person name="Warchocki S."/>
            <person name="Wright E.M."/>
            <person name="Burrell A."/>
            <person name="Nightingale K.K."/>
            <person name="Kephart D."/>
            <person name="Wiedmann M."/>
        </authorList>
    </citation>
    <scope>NUCLEOTIDE SEQUENCE [LARGE SCALE GENOMIC DNA]</scope>
    <source>
        <strain evidence="3 4">FSL S10-1203</strain>
    </source>
</reference>
<dbReference type="InterPro" id="IPR044051">
    <property type="entry name" value="Prophage_tail_N"/>
</dbReference>
<gene>
    <name evidence="3" type="ORF">MCOL2_05655</name>
</gene>
<dbReference type="Gene3D" id="6.20.110.10">
    <property type="match status" value="1"/>
</dbReference>
<organism evidence="3 4">
    <name type="scientific">Listeria fleischmannii FSL S10-1203</name>
    <dbReference type="NCBI Taxonomy" id="1265822"/>
    <lineage>
        <taxon>Bacteria</taxon>
        <taxon>Bacillati</taxon>
        <taxon>Bacillota</taxon>
        <taxon>Bacilli</taxon>
        <taxon>Bacillales</taxon>
        <taxon>Listeriaceae</taxon>
        <taxon>Listeria</taxon>
    </lineage>
</organism>
<feature type="domain" description="Prophage endopeptidase tail N-terminal" evidence="2">
    <location>
        <begin position="9"/>
        <end position="91"/>
    </location>
</feature>
<dbReference type="RefSeq" id="WP_036062813.1">
    <property type="nucleotide sequence ID" value="NZ_AODM01000016.1"/>
</dbReference>
<evidence type="ECO:0000313" key="4">
    <source>
        <dbReference type="Proteomes" id="UP000019241"/>
    </source>
</evidence>
<dbReference type="PATRIC" id="fig|1265822.4.peg.1150"/>
<evidence type="ECO:0000259" key="1">
    <source>
        <dbReference type="Pfam" id="PF06605"/>
    </source>
</evidence>
<feature type="domain" description="Tail spike" evidence="1">
    <location>
        <begin position="126"/>
        <end position="331"/>
    </location>
</feature>
<dbReference type="Pfam" id="PF06605">
    <property type="entry name" value="Prophage_tail"/>
    <property type="match status" value="1"/>
</dbReference>
<sequence length="370" mass="42946">MLDVDILYRNYSGTIEELLIDFDPDSFRYEYEENEKRNIQLTVFLTNRNSGIYKGLSEEAFLIWRGQIFTIKECNPQQEGTIQFKEIIAQHISFSCADHVQYNLVEQERVYDIWQYLSHGHEGDELGFTIEARGEFPTIPMSSVGRQSLLEYVQTAAEKFGGVFYANNKHLVIYSPAEWYKYNGIDLRYQFNTDTVKLSSNTYNLKTYVKGFGKTKEDGTTVEAIYISPNVNKYGRRKADPITDERFLYSESLQSYLATKILDVPETSIEIVYKGNEPIGENEQLYLVHETLGYESMLNLKRMTLFHPYTNKASEIGFSNRITDMIDIQRQVHRRYNNMNKRLESTRYEMEQVTGIANTALSGDIVGEVT</sequence>
<proteinExistence type="predicted"/>
<evidence type="ECO:0000259" key="2">
    <source>
        <dbReference type="Pfam" id="PF18994"/>
    </source>
</evidence>
<protein>
    <recommendedName>
        <fullName evidence="5">Prophage tail endopeptidase domain-containing protein</fullName>
    </recommendedName>
</protein>
<dbReference type="Proteomes" id="UP000019241">
    <property type="component" value="Unassembled WGS sequence"/>
</dbReference>
<evidence type="ECO:0000313" key="3">
    <source>
        <dbReference type="EMBL" id="EUJ59561.1"/>
    </source>
</evidence>
<dbReference type="InterPro" id="IPR010572">
    <property type="entry name" value="Tail_dom"/>
</dbReference>
<dbReference type="Pfam" id="PF18994">
    <property type="entry name" value="Prophage_tailD1"/>
    <property type="match status" value="1"/>
</dbReference>
<accession>W7E036</accession>
<dbReference type="EMBL" id="AODM01000016">
    <property type="protein sequence ID" value="EUJ59561.1"/>
    <property type="molecule type" value="Genomic_DNA"/>
</dbReference>
<comment type="caution">
    <text evidence="3">The sequence shown here is derived from an EMBL/GenBank/DDBJ whole genome shotgun (WGS) entry which is preliminary data.</text>
</comment>
<name>W7E036_9LIST</name>
<dbReference type="Gene3D" id="3.55.50.40">
    <property type="match status" value="1"/>
</dbReference>
<evidence type="ECO:0008006" key="5">
    <source>
        <dbReference type="Google" id="ProtNLM"/>
    </source>
</evidence>
<dbReference type="AlphaFoldDB" id="W7E036"/>